<dbReference type="Proteomes" id="UP000033740">
    <property type="component" value="Unassembled WGS sequence"/>
</dbReference>
<dbReference type="STRING" id="582680.RS86_01147"/>
<evidence type="ECO:0000313" key="3">
    <source>
        <dbReference type="Proteomes" id="UP000033740"/>
    </source>
</evidence>
<proteinExistence type="predicted"/>
<dbReference type="PATRIC" id="fig|582680.6.peg.1182"/>
<reference evidence="2 3" key="1">
    <citation type="submission" date="2015-02" db="EMBL/GenBank/DDBJ databases">
        <title>Draft genome sequences of ten Microbacterium spp. with emphasis on heavy metal contaminated environments.</title>
        <authorList>
            <person name="Corretto E."/>
        </authorList>
    </citation>
    <scope>NUCLEOTIDE SEQUENCE [LARGE SCALE GENOMIC DNA]</scope>
    <source>
        <strain evidence="2 3">ARN176</strain>
    </source>
</reference>
<gene>
    <name evidence="2" type="ORF">RS86_01147</name>
</gene>
<sequence length="86" mass="9639">MSLTAATVSMQNNLASAIERGRERISDSLTVRQDGFWWIIAIAIAVVIALGLFTAWFIYCRSQGGWPAVDMPAWERGGTWKMYCHS</sequence>
<accession>A0A0F0LMZ1</accession>
<dbReference type="AlphaFoldDB" id="A0A0F0LMZ1"/>
<name>A0A0F0LMZ1_9MICO</name>
<keyword evidence="3" id="KW-1185">Reference proteome</keyword>
<keyword evidence="1" id="KW-1133">Transmembrane helix</keyword>
<dbReference type="EMBL" id="JYIX01000030">
    <property type="protein sequence ID" value="KJL34049.1"/>
    <property type="molecule type" value="Genomic_DNA"/>
</dbReference>
<feature type="transmembrane region" description="Helical" evidence="1">
    <location>
        <begin position="36"/>
        <end position="59"/>
    </location>
</feature>
<comment type="caution">
    <text evidence="2">The sequence shown here is derived from an EMBL/GenBank/DDBJ whole genome shotgun (WGS) entry which is preliminary data.</text>
</comment>
<evidence type="ECO:0000256" key="1">
    <source>
        <dbReference type="SAM" id="Phobius"/>
    </source>
</evidence>
<dbReference type="RefSeq" id="WP_045271266.1">
    <property type="nucleotide sequence ID" value="NZ_JYIX01000030.1"/>
</dbReference>
<keyword evidence="1" id="KW-0472">Membrane</keyword>
<keyword evidence="1" id="KW-0812">Transmembrane</keyword>
<protein>
    <submittedName>
        <fullName evidence="2">Uncharacterized protein</fullName>
    </submittedName>
</protein>
<evidence type="ECO:0000313" key="2">
    <source>
        <dbReference type="EMBL" id="KJL34049.1"/>
    </source>
</evidence>
<organism evidence="2 3">
    <name type="scientific">Microbacterium azadirachtae</name>
    <dbReference type="NCBI Taxonomy" id="582680"/>
    <lineage>
        <taxon>Bacteria</taxon>
        <taxon>Bacillati</taxon>
        <taxon>Actinomycetota</taxon>
        <taxon>Actinomycetes</taxon>
        <taxon>Micrococcales</taxon>
        <taxon>Microbacteriaceae</taxon>
        <taxon>Microbacterium</taxon>
    </lineage>
</organism>